<feature type="compositionally biased region" description="Low complexity" evidence="7">
    <location>
        <begin position="55"/>
        <end position="65"/>
    </location>
</feature>
<feature type="compositionally biased region" description="Polar residues" evidence="7">
    <location>
        <begin position="36"/>
        <end position="47"/>
    </location>
</feature>
<evidence type="ECO:0000256" key="1">
    <source>
        <dbReference type="ARBA" id="ARBA00004123"/>
    </source>
</evidence>
<organism evidence="9 10">
    <name type="scientific">Pristionchus fissidentatus</name>
    <dbReference type="NCBI Taxonomy" id="1538716"/>
    <lineage>
        <taxon>Eukaryota</taxon>
        <taxon>Metazoa</taxon>
        <taxon>Ecdysozoa</taxon>
        <taxon>Nematoda</taxon>
        <taxon>Chromadorea</taxon>
        <taxon>Rhabditida</taxon>
        <taxon>Rhabditina</taxon>
        <taxon>Diplogasteromorpha</taxon>
        <taxon>Diplogasteroidea</taxon>
        <taxon>Neodiplogasteridae</taxon>
        <taxon>Pristionchus</taxon>
    </lineage>
</organism>
<evidence type="ECO:0000256" key="6">
    <source>
        <dbReference type="RuleBase" id="RU000682"/>
    </source>
</evidence>
<evidence type="ECO:0000259" key="8">
    <source>
        <dbReference type="PROSITE" id="PS50071"/>
    </source>
</evidence>
<keyword evidence="3 5" id="KW-0371">Homeobox</keyword>
<dbReference type="InterPro" id="IPR020479">
    <property type="entry name" value="HD_metazoa"/>
</dbReference>
<evidence type="ECO:0000256" key="5">
    <source>
        <dbReference type="PROSITE-ProRule" id="PRU00108"/>
    </source>
</evidence>
<dbReference type="PROSITE" id="PS00027">
    <property type="entry name" value="HOMEOBOX_1"/>
    <property type="match status" value="1"/>
</dbReference>
<protein>
    <recommendedName>
        <fullName evidence="8">Homeobox domain-containing protein</fullName>
    </recommendedName>
</protein>
<dbReference type="PROSITE" id="PS50071">
    <property type="entry name" value="HOMEOBOX_2"/>
    <property type="match status" value="1"/>
</dbReference>
<feature type="compositionally biased region" description="Polar residues" evidence="7">
    <location>
        <begin position="1"/>
        <end position="11"/>
    </location>
</feature>
<keyword evidence="4 5" id="KW-0539">Nucleus</keyword>
<dbReference type="PANTHER" id="PTHR24340:SF35">
    <property type="entry name" value="HGTX, ISOFORM C"/>
    <property type="match status" value="1"/>
</dbReference>
<gene>
    <name evidence="9" type="ORF">PFISCL1PPCAC_6894</name>
</gene>
<dbReference type="GO" id="GO:0000978">
    <property type="term" value="F:RNA polymerase II cis-regulatory region sequence-specific DNA binding"/>
    <property type="evidence" value="ECO:0007669"/>
    <property type="project" value="TreeGrafter"/>
</dbReference>
<evidence type="ECO:0000313" key="9">
    <source>
        <dbReference type="EMBL" id="GMT15597.1"/>
    </source>
</evidence>
<feature type="region of interest" description="Disordered" evidence="7">
    <location>
        <begin position="1"/>
        <end position="81"/>
    </location>
</feature>
<dbReference type="GO" id="GO:0030154">
    <property type="term" value="P:cell differentiation"/>
    <property type="evidence" value="ECO:0007669"/>
    <property type="project" value="TreeGrafter"/>
</dbReference>
<evidence type="ECO:0000256" key="3">
    <source>
        <dbReference type="ARBA" id="ARBA00023155"/>
    </source>
</evidence>
<evidence type="ECO:0000313" key="10">
    <source>
        <dbReference type="Proteomes" id="UP001432322"/>
    </source>
</evidence>
<feature type="non-terminal residue" evidence="9">
    <location>
        <position position="1"/>
    </location>
</feature>
<feature type="compositionally biased region" description="Acidic residues" evidence="7">
    <location>
        <begin position="66"/>
        <end position="77"/>
    </location>
</feature>
<dbReference type="CDD" id="cd00086">
    <property type="entry name" value="homeodomain"/>
    <property type="match status" value="1"/>
</dbReference>
<dbReference type="AlphaFoldDB" id="A0AAV5VBL5"/>
<dbReference type="InterPro" id="IPR050394">
    <property type="entry name" value="Homeobox_NK-like"/>
</dbReference>
<feature type="region of interest" description="Disordered" evidence="7">
    <location>
        <begin position="256"/>
        <end position="281"/>
    </location>
</feature>
<comment type="caution">
    <text evidence="9">The sequence shown here is derived from an EMBL/GenBank/DDBJ whole genome shotgun (WGS) entry which is preliminary data.</text>
</comment>
<reference evidence="9" key="1">
    <citation type="submission" date="2023-10" db="EMBL/GenBank/DDBJ databases">
        <title>Genome assembly of Pristionchus species.</title>
        <authorList>
            <person name="Yoshida K."/>
            <person name="Sommer R.J."/>
        </authorList>
    </citation>
    <scope>NUCLEOTIDE SEQUENCE</scope>
    <source>
        <strain evidence="9">RS5133</strain>
    </source>
</reference>
<dbReference type="InterPro" id="IPR001356">
    <property type="entry name" value="HD"/>
</dbReference>
<sequence>SLNPVDLTANSPVKVETALTPSPDPSPPPLRKDSSIKSSTTGYSISNLLEKKENNSSPGSSSAASENDDAESGCDTDDNMKSTLDHAALSQLLLQPGTAFPTPISSTEGGSHAGMDLAQAQQLQQAYLSLILNQASNPLRMMGEGANPLAAFGLLSDLQSLAGNQMRMSNSNSALRLSPNSMTLQKKQSRPTFTGHQIFMLEKKFEQTKYLAGSDRAQLANELNMSESQVKVWFQNRRTKWRKKEAADNALTKREDMQNAHPSGLTKMCSPTVETTTPSPSEQLAALQAIQPFLARK</sequence>
<dbReference type="Proteomes" id="UP001432322">
    <property type="component" value="Unassembled WGS sequence"/>
</dbReference>
<dbReference type="Gene3D" id="1.10.10.60">
    <property type="entry name" value="Homeodomain-like"/>
    <property type="match status" value="1"/>
</dbReference>
<dbReference type="PANTHER" id="PTHR24340">
    <property type="entry name" value="HOMEOBOX PROTEIN NKX"/>
    <property type="match status" value="1"/>
</dbReference>
<name>A0AAV5VBL5_9BILA</name>
<evidence type="ECO:0000256" key="2">
    <source>
        <dbReference type="ARBA" id="ARBA00023125"/>
    </source>
</evidence>
<proteinExistence type="predicted"/>
<dbReference type="GO" id="GO:0005634">
    <property type="term" value="C:nucleus"/>
    <property type="evidence" value="ECO:0007669"/>
    <property type="project" value="UniProtKB-SubCell"/>
</dbReference>
<dbReference type="GO" id="GO:0000981">
    <property type="term" value="F:DNA-binding transcription factor activity, RNA polymerase II-specific"/>
    <property type="evidence" value="ECO:0007669"/>
    <property type="project" value="InterPro"/>
</dbReference>
<comment type="subcellular location">
    <subcellularLocation>
        <location evidence="1 5 6">Nucleus</location>
    </subcellularLocation>
</comment>
<evidence type="ECO:0000256" key="4">
    <source>
        <dbReference type="ARBA" id="ARBA00023242"/>
    </source>
</evidence>
<feature type="DNA-binding region" description="Homeobox" evidence="5">
    <location>
        <begin position="186"/>
        <end position="245"/>
    </location>
</feature>
<dbReference type="InterPro" id="IPR009057">
    <property type="entry name" value="Homeodomain-like_sf"/>
</dbReference>
<keyword evidence="10" id="KW-1185">Reference proteome</keyword>
<dbReference type="PRINTS" id="PR00024">
    <property type="entry name" value="HOMEOBOX"/>
</dbReference>
<dbReference type="SUPFAM" id="SSF46689">
    <property type="entry name" value="Homeodomain-like"/>
    <property type="match status" value="1"/>
</dbReference>
<dbReference type="InterPro" id="IPR017970">
    <property type="entry name" value="Homeobox_CS"/>
</dbReference>
<feature type="compositionally biased region" description="Low complexity" evidence="7">
    <location>
        <begin position="270"/>
        <end position="281"/>
    </location>
</feature>
<evidence type="ECO:0000256" key="7">
    <source>
        <dbReference type="SAM" id="MobiDB-lite"/>
    </source>
</evidence>
<dbReference type="SMART" id="SM00389">
    <property type="entry name" value="HOX"/>
    <property type="match status" value="1"/>
</dbReference>
<dbReference type="EMBL" id="BTSY01000002">
    <property type="protein sequence ID" value="GMT15597.1"/>
    <property type="molecule type" value="Genomic_DNA"/>
</dbReference>
<feature type="domain" description="Homeobox" evidence="8">
    <location>
        <begin position="184"/>
        <end position="244"/>
    </location>
</feature>
<dbReference type="FunFam" id="1.10.10.60:FF:000391">
    <property type="entry name" value="Homeobox transcription factor"/>
    <property type="match status" value="1"/>
</dbReference>
<accession>A0AAV5VBL5</accession>
<dbReference type="Pfam" id="PF00046">
    <property type="entry name" value="Homeodomain"/>
    <property type="match status" value="1"/>
</dbReference>
<keyword evidence="2 5" id="KW-0238">DNA-binding</keyword>